<sequence>MFCNAGLFNLTDAVYQDYNVDPSFREQSALFFFLVNILTVPGSFMLCSYASLYSYYAWKASRDGDFEITFGMMVTSSFASMSFIFAMASISWYFYINWQIALMCLPINLMSCFCAYYMHVWCMTRQHFLSLVVSALLITIGLGSQFLVAPGMADSGYSFGRYFVNAPMFSQLNAYFDLGYCEELDNYLNG</sequence>
<evidence type="ECO:0000313" key="2">
    <source>
        <dbReference type="EMBL" id="QFG73599.1"/>
    </source>
</evidence>
<feature type="transmembrane region" description="Helical" evidence="1">
    <location>
        <begin position="100"/>
        <end position="121"/>
    </location>
</feature>
<reference evidence="2" key="1">
    <citation type="journal article" date="2019" name="Philos. Trans. R. Soc. Lond., B, Biol. Sci.">
        <title>Targeted metagenomic recovery of four divergent viruses reveals shared and distinctive characteristics of giant viruses of marine eukaryotes.</title>
        <authorList>
            <person name="Needham D.M."/>
            <person name="Poirier C."/>
            <person name="Hehenberger E."/>
            <person name="Jimenez V."/>
            <person name="Swalwell J.E."/>
            <person name="Santoro A.E."/>
            <person name="Worden A.Z."/>
        </authorList>
    </citation>
    <scope>NUCLEOTIDE SEQUENCE</scope>
    <source>
        <strain evidence="2">OPacV-662</strain>
    </source>
</reference>
<organism evidence="2">
    <name type="scientific">Megaviridae environmental sample</name>
    <dbReference type="NCBI Taxonomy" id="1737588"/>
    <lineage>
        <taxon>Viruses</taxon>
        <taxon>Varidnaviria</taxon>
        <taxon>Bamfordvirae</taxon>
        <taxon>Nucleocytoviricota</taxon>
        <taxon>Megaviricetes</taxon>
        <taxon>Imitervirales</taxon>
        <taxon>Mimiviridae</taxon>
        <taxon>environmental samples</taxon>
    </lineage>
</organism>
<proteinExistence type="predicted"/>
<protein>
    <submittedName>
        <fullName evidence="2">Uncharacterized protein</fullName>
    </submittedName>
</protein>
<evidence type="ECO:0000256" key="1">
    <source>
        <dbReference type="SAM" id="Phobius"/>
    </source>
</evidence>
<dbReference type="EMBL" id="MN448266">
    <property type="protein sequence ID" value="QFG73599.1"/>
    <property type="molecule type" value="Genomic_DNA"/>
</dbReference>
<feature type="transmembrane region" description="Helical" evidence="1">
    <location>
        <begin position="29"/>
        <end position="56"/>
    </location>
</feature>
<feature type="transmembrane region" description="Helical" evidence="1">
    <location>
        <begin position="128"/>
        <end position="148"/>
    </location>
</feature>
<keyword evidence="1" id="KW-0472">Membrane</keyword>
<keyword evidence="1" id="KW-1133">Transmembrane helix</keyword>
<accession>A0A5J6VIH9</accession>
<feature type="transmembrane region" description="Helical" evidence="1">
    <location>
        <begin position="68"/>
        <end position="94"/>
    </location>
</feature>
<name>A0A5J6VIH9_9VIRU</name>
<keyword evidence="1" id="KW-0812">Transmembrane</keyword>